<evidence type="ECO:0000313" key="1">
    <source>
        <dbReference type="EMBL" id="RSM73464.1"/>
    </source>
</evidence>
<sequence length="107" mass="11332">MADQLTVSLHVGEDQLTTRSYTTSCAPMWTQAGVDLEAYDGSRAIHALPDLQNAVEAMKADPATYEALNPTDGSGDYTGCLGFLEGLVDDCNRHPKAVTTATIIAGQ</sequence>
<gene>
    <name evidence="1" type="ORF">DMH04_41370</name>
</gene>
<accession>A0A428YUT7</accession>
<dbReference type="RefSeq" id="WP_037253830.1">
    <property type="nucleotide sequence ID" value="NZ_QHKI01000056.1"/>
</dbReference>
<proteinExistence type="predicted"/>
<reference evidence="1 2" key="1">
    <citation type="submission" date="2018-05" db="EMBL/GenBank/DDBJ databases">
        <title>Evolution of GPA BGCs.</title>
        <authorList>
            <person name="Waglechner N."/>
            <person name="Wright G.D."/>
        </authorList>
    </citation>
    <scope>NUCLEOTIDE SEQUENCE [LARGE SCALE GENOMIC DNA]</scope>
    <source>
        <strain evidence="1 2">A82846</strain>
    </source>
</reference>
<dbReference type="OrthoDB" id="4773416at2"/>
<dbReference type="EMBL" id="QHKI01000056">
    <property type="protein sequence ID" value="RSM73464.1"/>
    <property type="molecule type" value="Genomic_DNA"/>
</dbReference>
<protein>
    <submittedName>
        <fullName evidence="1">Uncharacterized protein</fullName>
    </submittedName>
</protein>
<comment type="caution">
    <text evidence="1">The sequence shown here is derived from an EMBL/GenBank/DDBJ whole genome shotgun (WGS) entry which is preliminary data.</text>
</comment>
<organism evidence="1 2">
    <name type="scientific">Kibdelosporangium aridum</name>
    <dbReference type="NCBI Taxonomy" id="2030"/>
    <lineage>
        <taxon>Bacteria</taxon>
        <taxon>Bacillati</taxon>
        <taxon>Actinomycetota</taxon>
        <taxon>Actinomycetes</taxon>
        <taxon>Pseudonocardiales</taxon>
        <taxon>Pseudonocardiaceae</taxon>
        <taxon>Kibdelosporangium</taxon>
    </lineage>
</organism>
<evidence type="ECO:0000313" key="2">
    <source>
        <dbReference type="Proteomes" id="UP000287547"/>
    </source>
</evidence>
<dbReference type="AlphaFoldDB" id="A0A428YUT7"/>
<name>A0A428YUT7_KIBAR</name>
<dbReference type="Proteomes" id="UP000287547">
    <property type="component" value="Unassembled WGS sequence"/>
</dbReference>